<dbReference type="Proteomes" id="UP000470771">
    <property type="component" value="Unassembled WGS sequence"/>
</dbReference>
<accession>A0A6N9NH79</accession>
<evidence type="ECO:0000259" key="1">
    <source>
        <dbReference type="Pfam" id="PF10263"/>
    </source>
</evidence>
<dbReference type="InterPro" id="IPR006640">
    <property type="entry name" value="SprT-like_domain"/>
</dbReference>
<protein>
    <submittedName>
        <fullName evidence="2">SprT domain-containing protein</fullName>
    </submittedName>
</protein>
<reference evidence="2 3" key="1">
    <citation type="submission" date="2019-12" db="EMBL/GenBank/DDBJ databases">
        <authorList>
            <person name="Zhao J."/>
        </authorList>
    </citation>
    <scope>NUCLEOTIDE SEQUENCE [LARGE SCALE GENOMIC DNA]</scope>
    <source>
        <strain evidence="2 3">S-15</strain>
    </source>
</reference>
<keyword evidence="3" id="KW-1185">Reference proteome</keyword>
<comment type="caution">
    <text evidence="2">The sequence shown here is derived from an EMBL/GenBank/DDBJ whole genome shotgun (WGS) entry which is preliminary data.</text>
</comment>
<dbReference type="EMBL" id="WWNE01000004">
    <property type="protein sequence ID" value="NBG65202.1"/>
    <property type="molecule type" value="Genomic_DNA"/>
</dbReference>
<name>A0A6N9NH79_9FLAO</name>
<dbReference type="GO" id="GO:0006950">
    <property type="term" value="P:response to stress"/>
    <property type="evidence" value="ECO:0007669"/>
    <property type="project" value="UniProtKB-ARBA"/>
</dbReference>
<evidence type="ECO:0000313" key="3">
    <source>
        <dbReference type="Proteomes" id="UP000470771"/>
    </source>
</evidence>
<sequence>MTKLSATEVLKKYIPESSIAPCLKWINDYRLQLTIKKSRSTKLGDFRPAFNGKPAKITVNGDLNKYGFLITLVHEIAHGVCWIKYQHKVKPHGKEWKDIYTTMLALFIGNNTFPVELEQFIVAHINNPKASSCSDIHLLKALRAYDKNPVTFLEDLPLESKFELGSGRKFIKKEQKRKRFLCLEISSNRMYLVSPMAEVKPIE</sequence>
<dbReference type="RefSeq" id="WP_160632113.1">
    <property type="nucleotide sequence ID" value="NZ_WWNE01000004.1"/>
</dbReference>
<proteinExistence type="predicted"/>
<dbReference type="Pfam" id="PF10263">
    <property type="entry name" value="SprT-like"/>
    <property type="match status" value="1"/>
</dbReference>
<feature type="domain" description="SprT-like" evidence="1">
    <location>
        <begin position="57"/>
        <end position="103"/>
    </location>
</feature>
<gene>
    <name evidence="2" type="ORF">GQN54_03690</name>
</gene>
<organism evidence="2 3">
    <name type="scientific">Acidiluteibacter ferrifornacis</name>
    <dbReference type="NCBI Taxonomy" id="2692424"/>
    <lineage>
        <taxon>Bacteria</taxon>
        <taxon>Pseudomonadati</taxon>
        <taxon>Bacteroidota</taxon>
        <taxon>Flavobacteriia</taxon>
        <taxon>Flavobacteriales</taxon>
        <taxon>Cryomorphaceae</taxon>
        <taxon>Acidiluteibacter</taxon>
    </lineage>
</organism>
<dbReference type="AlphaFoldDB" id="A0A6N9NH79"/>
<evidence type="ECO:0000313" key="2">
    <source>
        <dbReference type="EMBL" id="NBG65202.1"/>
    </source>
</evidence>